<sequence length="59" mass="6586">MKLWDIPKGSAGGRYSQGWSNANSSTAAPNLFRRLLTELFSNGHLRIGSYFYHLIASIL</sequence>
<evidence type="ECO:0000313" key="1">
    <source>
        <dbReference type="EMBL" id="BBO31099.1"/>
    </source>
</evidence>
<dbReference type="Proteomes" id="UP000326837">
    <property type="component" value="Chromosome"/>
</dbReference>
<accession>A0A5K7XDJ8</accession>
<dbReference type="AlphaFoldDB" id="A0A5K7XDJ8"/>
<gene>
    <name evidence="1" type="ORF">PLANPX_0711</name>
</gene>
<proteinExistence type="predicted"/>
<dbReference type="KEGG" id="lpav:PLANPX_0711"/>
<keyword evidence="2" id="KW-1185">Reference proteome</keyword>
<reference evidence="2" key="1">
    <citation type="submission" date="2019-10" db="EMBL/GenBank/DDBJ databases">
        <title>Lacipirellula parvula gen. nov., sp. nov., representing a lineage of planctomycetes widespread in freshwater anoxic habitats, and description of the family Lacipirellulaceae.</title>
        <authorList>
            <person name="Dedysh S.N."/>
            <person name="Kulichevskaya I.S."/>
            <person name="Beletsky A.V."/>
            <person name="Rakitin A.L."/>
            <person name="Mardanov A.V."/>
            <person name="Ivanova A.A."/>
            <person name="Saltykova V.X."/>
            <person name="Rijpstra W.I.C."/>
            <person name="Sinninghe Damste J.S."/>
            <person name="Ravin N.V."/>
        </authorList>
    </citation>
    <scope>NUCLEOTIDE SEQUENCE [LARGE SCALE GENOMIC DNA]</scope>
    <source>
        <strain evidence="2">PX69</strain>
    </source>
</reference>
<organism evidence="1 2">
    <name type="scientific">Lacipirellula parvula</name>
    <dbReference type="NCBI Taxonomy" id="2650471"/>
    <lineage>
        <taxon>Bacteria</taxon>
        <taxon>Pseudomonadati</taxon>
        <taxon>Planctomycetota</taxon>
        <taxon>Planctomycetia</taxon>
        <taxon>Pirellulales</taxon>
        <taxon>Lacipirellulaceae</taxon>
        <taxon>Lacipirellula</taxon>
    </lineage>
</organism>
<dbReference type="EMBL" id="AP021861">
    <property type="protein sequence ID" value="BBO31099.1"/>
    <property type="molecule type" value="Genomic_DNA"/>
</dbReference>
<evidence type="ECO:0000313" key="2">
    <source>
        <dbReference type="Proteomes" id="UP000326837"/>
    </source>
</evidence>
<name>A0A5K7XDJ8_9BACT</name>
<protein>
    <submittedName>
        <fullName evidence="1">Uncharacterized protein</fullName>
    </submittedName>
</protein>